<dbReference type="PANTHER" id="PTHR11748:SF119">
    <property type="entry name" value="D-2-HYDROXYGLUTARATE DEHYDROGENASE"/>
    <property type="match status" value="1"/>
</dbReference>
<accession>A0ABN5XCH5</accession>
<evidence type="ECO:0000256" key="1">
    <source>
        <dbReference type="ARBA" id="ARBA00022827"/>
    </source>
</evidence>
<reference evidence="4" key="1">
    <citation type="journal article" date="2019" name="Microbiol. Resour. Announc.">
        <title>Complete Genome Sequence of Halomonas olivaria, a Moderately Halophilic Bacterium Isolated from Olive Processing Effluents, Obtained by Nanopore Sequencing.</title>
        <authorList>
            <person name="Nagata S."/>
            <person name="Ii K.M."/>
            <person name="Tsukimi T."/>
            <person name="Miura M.C."/>
            <person name="Galipon J."/>
            <person name="Arakawa K."/>
        </authorList>
    </citation>
    <scope>NUCLEOTIDE SEQUENCE [LARGE SCALE GENOMIC DNA]</scope>
    <source>
        <strain evidence="4">TYRC17</strain>
    </source>
</reference>
<keyword evidence="1" id="KW-0274">FAD</keyword>
<gene>
    <name evidence="3" type="ORF">HORIV_68460</name>
</gene>
<proteinExistence type="predicted"/>
<dbReference type="InterPro" id="IPR016169">
    <property type="entry name" value="FAD-bd_PCMH_sub2"/>
</dbReference>
<dbReference type="InterPro" id="IPR006094">
    <property type="entry name" value="Oxid_FAD_bind_N"/>
</dbReference>
<dbReference type="InterPro" id="IPR036318">
    <property type="entry name" value="FAD-bd_PCMH-like_sf"/>
</dbReference>
<dbReference type="InterPro" id="IPR016166">
    <property type="entry name" value="FAD-bd_PCMH"/>
</dbReference>
<keyword evidence="1" id="KW-0285">Flavoprotein</keyword>
<organism evidence="3 4">
    <name type="scientific">Vreelandella olivaria</name>
    <dbReference type="NCBI Taxonomy" id="390919"/>
    <lineage>
        <taxon>Bacteria</taxon>
        <taxon>Pseudomonadati</taxon>
        <taxon>Pseudomonadota</taxon>
        <taxon>Gammaproteobacteria</taxon>
        <taxon>Oceanospirillales</taxon>
        <taxon>Halomonadaceae</taxon>
        <taxon>Vreelandella</taxon>
    </lineage>
</organism>
<evidence type="ECO:0000313" key="4">
    <source>
        <dbReference type="Proteomes" id="UP000289555"/>
    </source>
</evidence>
<dbReference type="SUPFAM" id="SSF56176">
    <property type="entry name" value="FAD-binding/transporter-associated domain-like"/>
    <property type="match status" value="1"/>
</dbReference>
<dbReference type="PROSITE" id="PS51387">
    <property type="entry name" value="FAD_PCMH"/>
    <property type="match status" value="1"/>
</dbReference>
<dbReference type="Pfam" id="PF01565">
    <property type="entry name" value="FAD_binding_4"/>
    <property type="match status" value="1"/>
</dbReference>
<name>A0ABN5XCH5_9GAMM</name>
<keyword evidence="4" id="KW-1185">Reference proteome</keyword>
<protein>
    <recommendedName>
        <fullName evidence="2">FAD-binding PCMH-type domain-containing protein</fullName>
    </recommendedName>
</protein>
<dbReference type="Proteomes" id="UP000289555">
    <property type="component" value="Chromosome"/>
</dbReference>
<dbReference type="Gene3D" id="3.30.465.10">
    <property type="match status" value="1"/>
</dbReference>
<dbReference type="EMBL" id="AP019416">
    <property type="protein sequence ID" value="BBI54425.1"/>
    <property type="molecule type" value="Genomic_DNA"/>
</dbReference>
<feature type="domain" description="FAD-binding PCMH-type" evidence="2">
    <location>
        <begin position="1"/>
        <end position="70"/>
    </location>
</feature>
<evidence type="ECO:0000313" key="3">
    <source>
        <dbReference type="EMBL" id="BBI54425.1"/>
    </source>
</evidence>
<sequence length="70" mass="7735">MLTPRGGGTGTNGQSLTDGIVVDISRYMNRILEIDVENRRVRVQAGVIKDQLNAALKPHGLFFCPRALHF</sequence>
<dbReference type="PANTHER" id="PTHR11748">
    <property type="entry name" value="D-LACTATE DEHYDROGENASE"/>
    <property type="match status" value="1"/>
</dbReference>
<evidence type="ECO:0000259" key="2">
    <source>
        <dbReference type="PROSITE" id="PS51387"/>
    </source>
</evidence>